<accession>A0A1N6G5I4</accession>
<keyword evidence="3" id="KW-1185">Reference proteome</keyword>
<dbReference type="Gene3D" id="3.40.710.10">
    <property type="entry name" value="DD-peptidase/beta-lactamase superfamily"/>
    <property type="match status" value="1"/>
</dbReference>
<gene>
    <name evidence="2" type="ORF">SAMN05444394_2988</name>
</gene>
<dbReference type="OrthoDB" id="1357763at2"/>
<dbReference type="AlphaFoldDB" id="A0A1N6G5I4"/>
<dbReference type="InterPro" id="IPR050789">
    <property type="entry name" value="Diverse_Enzym_Activities"/>
</dbReference>
<evidence type="ECO:0000313" key="3">
    <source>
        <dbReference type="Proteomes" id="UP000185221"/>
    </source>
</evidence>
<evidence type="ECO:0000313" key="2">
    <source>
        <dbReference type="EMBL" id="SIO02816.1"/>
    </source>
</evidence>
<dbReference type="InterPro" id="IPR012338">
    <property type="entry name" value="Beta-lactam/transpept-like"/>
</dbReference>
<dbReference type="STRING" id="226505.SAMN05444394_2988"/>
<dbReference type="InterPro" id="IPR001466">
    <property type="entry name" value="Beta-lactam-related"/>
</dbReference>
<evidence type="ECO:0000259" key="1">
    <source>
        <dbReference type="Pfam" id="PF00144"/>
    </source>
</evidence>
<feature type="domain" description="Beta-lactamase-related" evidence="1">
    <location>
        <begin position="41"/>
        <end position="329"/>
    </location>
</feature>
<dbReference type="Proteomes" id="UP000185221">
    <property type="component" value="Unassembled WGS sequence"/>
</dbReference>
<reference evidence="3" key="1">
    <citation type="submission" date="2016-11" db="EMBL/GenBank/DDBJ databases">
        <authorList>
            <person name="Varghese N."/>
            <person name="Submissions S."/>
        </authorList>
    </citation>
    <scope>NUCLEOTIDE SEQUENCE [LARGE SCALE GENOMIC DNA]</scope>
    <source>
        <strain evidence="3">DSM 15292</strain>
    </source>
</reference>
<dbReference type="PANTHER" id="PTHR43283">
    <property type="entry name" value="BETA-LACTAMASE-RELATED"/>
    <property type="match status" value="1"/>
</dbReference>
<dbReference type="Pfam" id="PF00144">
    <property type="entry name" value="Beta-lactamase"/>
    <property type="match status" value="1"/>
</dbReference>
<dbReference type="RefSeq" id="WP_074225768.1">
    <property type="nucleotide sequence ID" value="NZ_FSRC01000002.1"/>
</dbReference>
<dbReference type="EMBL" id="FSRC01000002">
    <property type="protein sequence ID" value="SIO02816.1"/>
    <property type="molecule type" value="Genomic_DNA"/>
</dbReference>
<proteinExistence type="predicted"/>
<name>A0A1N6G5I4_9BACT</name>
<protein>
    <submittedName>
        <fullName evidence="2">CubicO group peptidase, beta-lactamase class C family</fullName>
    </submittedName>
</protein>
<dbReference type="SUPFAM" id="SSF56601">
    <property type="entry name" value="beta-lactamase/transpeptidase-like"/>
    <property type="match status" value="1"/>
</dbReference>
<dbReference type="PANTHER" id="PTHR43283:SF18">
    <property type="match status" value="1"/>
</dbReference>
<sequence length="358" mass="40881">MRKVKLFKFGVHFIFWGILISHSISAQVNVQKIEGSLPTILDSANIPGISIAILDQGKITYSKTFGSKEQGKEGKISKQTIFEAASLTKPIVAFCAMKLVEMGKLDLDKPLFQYMEYPDVASDPRYQMITARMVLSHQTGFPNWRKNRNSNKLEIKFEPGSKFGYSGEGFVFLQKVMEHIEGKRLEEIAQEFVFQPLQMQRSFLTFPETDDFAVGHNPKNEPNPKFKPNKANAAYSLHTTAEDYSKFLIELMHPSLIDPALVSRMISQETLMDSKDPSLGWGLGLGINTTSRDQYIWHWGDNGIFRAFFIFSPKTEVGLVYFTNSQNGLSIVKRMIHLTFSDPEVMENWNEYKQFDDE</sequence>
<organism evidence="2 3">
    <name type="scientific">Algoriphagus halophilus</name>
    <dbReference type="NCBI Taxonomy" id="226505"/>
    <lineage>
        <taxon>Bacteria</taxon>
        <taxon>Pseudomonadati</taxon>
        <taxon>Bacteroidota</taxon>
        <taxon>Cytophagia</taxon>
        <taxon>Cytophagales</taxon>
        <taxon>Cyclobacteriaceae</taxon>
        <taxon>Algoriphagus</taxon>
    </lineage>
</organism>